<comment type="caution">
    <text evidence="3">The sequence shown here is derived from an EMBL/GenBank/DDBJ whole genome shotgun (WGS) entry which is preliminary data.</text>
</comment>
<reference evidence="3" key="1">
    <citation type="journal article" date="2014" name="Front. Microbiol.">
        <title>High frequency of phylogenetically diverse reductive dehalogenase-homologous genes in deep subseafloor sedimentary metagenomes.</title>
        <authorList>
            <person name="Kawai M."/>
            <person name="Futagami T."/>
            <person name="Toyoda A."/>
            <person name="Takaki Y."/>
            <person name="Nishi S."/>
            <person name="Hori S."/>
            <person name="Arai W."/>
            <person name="Tsubouchi T."/>
            <person name="Morono Y."/>
            <person name="Uchiyama I."/>
            <person name="Ito T."/>
            <person name="Fujiyama A."/>
            <person name="Inagaki F."/>
            <person name="Takami H."/>
        </authorList>
    </citation>
    <scope>NUCLEOTIDE SEQUENCE</scope>
    <source>
        <strain evidence="3">Expedition CK06-06</strain>
    </source>
</reference>
<dbReference type="PROSITE" id="PS00143">
    <property type="entry name" value="INSULINASE"/>
    <property type="match status" value="1"/>
</dbReference>
<dbReference type="AlphaFoldDB" id="X1MFZ6"/>
<dbReference type="InterPro" id="IPR011765">
    <property type="entry name" value="Pept_M16_N"/>
</dbReference>
<gene>
    <name evidence="3" type="ORF">S06H3_09615</name>
</gene>
<evidence type="ECO:0000259" key="2">
    <source>
        <dbReference type="Pfam" id="PF00675"/>
    </source>
</evidence>
<comment type="similarity">
    <text evidence="1">Belongs to the peptidase M16 family.</text>
</comment>
<accession>X1MFZ6</accession>
<proteinExistence type="inferred from homology"/>
<protein>
    <recommendedName>
        <fullName evidence="2">Peptidase M16 N-terminal domain-containing protein</fullName>
    </recommendedName>
</protein>
<dbReference type="InterPro" id="IPR001431">
    <property type="entry name" value="Pept_M16_Zn_BS"/>
</dbReference>
<dbReference type="GO" id="GO:0004222">
    <property type="term" value="F:metalloendopeptidase activity"/>
    <property type="evidence" value="ECO:0007669"/>
    <property type="project" value="InterPro"/>
</dbReference>
<evidence type="ECO:0000313" key="3">
    <source>
        <dbReference type="EMBL" id="GAI16976.1"/>
    </source>
</evidence>
<organism evidence="3">
    <name type="scientific">marine sediment metagenome</name>
    <dbReference type="NCBI Taxonomy" id="412755"/>
    <lineage>
        <taxon>unclassified sequences</taxon>
        <taxon>metagenomes</taxon>
        <taxon>ecological metagenomes</taxon>
    </lineage>
</organism>
<feature type="domain" description="Peptidase M16 N-terminal" evidence="2">
    <location>
        <begin position="13"/>
        <end position="135"/>
    </location>
</feature>
<dbReference type="PANTHER" id="PTHR11851:SF49">
    <property type="entry name" value="MITOCHONDRIAL-PROCESSING PEPTIDASE SUBUNIT ALPHA"/>
    <property type="match status" value="1"/>
</dbReference>
<feature type="non-terminal residue" evidence="3">
    <location>
        <position position="160"/>
    </location>
</feature>
<dbReference type="GO" id="GO:0006508">
    <property type="term" value="P:proteolysis"/>
    <property type="evidence" value="ECO:0007669"/>
    <property type="project" value="InterPro"/>
</dbReference>
<dbReference type="Pfam" id="PF00675">
    <property type="entry name" value="Peptidase_M16"/>
    <property type="match status" value="1"/>
</dbReference>
<evidence type="ECO:0000256" key="1">
    <source>
        <dbReference type="ARBA" id="ARBA00007261"/>
    </source>
</evidence>
<dbReference type="InterPro" id="IPR050361">
    <property type="entry name" value="MPP/UQCRC_Complex"/>
</dbReference>
<sequence length="160" mass="18089">MFKKTTLKNGLRIITVPQKSTQAVTVLVLTGTGSKYEKKEINGISHFLEHMLFKGTKKRPNTIAIAETLDKVGGIYNAFTGEEYTGYFAKLDVSHLDLALDWVSDIFLNSKLDSLEIRREKGVILEEINMLFDNPMSYTQILWRELLYGDQPAGWNIAGT</sequence>
<dbReference type="InterPro" id="IPR011249">
    <property type="entry name" value="Metalloenz_LuxS/M16"/>
</dbReference>
<dbReference type="GO" id="GO:0046872">
    <property type="term" value="F:metal ion binding"/>
    <property type="evidence" value="ECO:0007669"/>
    <property type="project" value="InterPro"/>
</dbReference>
<dbReference type="SUPFAM" id="SSF63411">
    <property type="entry name" value="LuxS/MPP-like metallohydrolase"/>
    <property type="match status" value="1"/>
</dbReference>
<dbReference type="EMBL" id="BARV01004278">
    <property type="protein sequence ID" value="GAI16976.1"/>
    <property type="molecule type" value="Genomic_DNA"/>
</dbReference>
<dbReference type="PANTHER" id="PTHR11851">
    <property type="entry name" value="METALLOPROTEASE"/>
    <property type="match status" value="1"/>
</dbReference>
<dbReference type="Gene3D" id="3.30.830.10">
    <property type="entry name" value="Metalloenzyme, LuxS/M16 peptidase-like"/>
    <property type="match status" value="1"/>
</dbReference>
<name>X1MFZ6_9ZZZZ</name>